<dbReference type="InterPro" id="IPR041489">
    <property type="entry name" value="PDZ_6"/>
</dbReference>
<dbReference type="EMBL" id="LAZR01004477">
    <property type="protein sequence ID" value="KKN08253.1"/>
    <property type="molecule type" value="Genomic_DNA"/>
</dbReference>
<feature type="transmembrane region" description="Helical" evidence="1">
    <location>
        <begin position="57"/>
        <end position="79"/>
    </location>
</feature>
<gene>
    <name evidence="3" type="ORF">LCGC14_1058560</name>
</gene>
<evidence type="ECO:0000259" key="2">
    <source>
        <dbReference type="PROSITE" id="PS50106"/>
    </source>
</evidence>
<evidence type="ECO:0000313" key="3">
    <source>
        <dbReference type="EMBL" id="KKN08253.1"/>
    </source>
</evidence>
<comment type="caution">
    <text evidence="3">The sequence shown here is derived from an EMBL/GenBank/DDBJ whole genome shotgun (WGS) entry which is preliminary data.</text>
</comment>
<accession>A0A0F9QSN8</accession>
<dbReference type="Gene3D" id="2.30.42.10">
    <property type="match status" value="1"/>
</dbReference>
<dbReference type="InterPro" id="IPR001478">
    <property type="entry name" value="PDZ"/>
</dbReference>
<keyword evidence="1" id="KW-0812">Transmembrane</keyword>
<dbReference type="InterPro" id="IPR021109">
    <property type="entry name" value="Peptidase_aspartic_dom_sf"/>
</dbReference>
<dbReference type="InterPro" id="IPR036034">
    <property type="entry name" value="PDZ_sf"/>
</dbReference>
<feature type="domain" description="PDZ" evidence="2">
    <location>
        <begin position="421"/>
        <end position="465"/>
    </location>
</feature>
<dbReference type="Pfam" id="PF13650">
    <property type="entry name" value="Asp_protease_2"/>
    <property type="match status" value="1"/>
</dbReference>
<dbReference type="Pfam" id="PF17820">
    <property type="entry name" value="PDZ_6"/>
    <property type="match status" value="1"/>
</dbReference>
<dbReference type="AlphaFoldDB" id="A0A0F9QSN8"/>
<keyword evidence="1" id="KW-1133">Transmembrane helix</keyword>
<dbReference type="PROSITE" id="PS50106">
    <property type="entry name" value="PDZ"/>
    <property type="match status" value="1"/>
</dbReference>
<dbReference type="SUPFAM" id="SSF50156">
    <property type="entry name" value="PDZ domain-like"/>
    <property type="match status" value="1"/>
</dbReference>
<evidence type="ECO:0000256" key="1">
    <source>
        <dbReference type="SAM" id="Phobius"/>
    </source>
</evidence>
<dbReference type="SMART" id="SM00228">
    <property type="entry name" value="PDZ"/>
    <property type="match status" value="1"/>
</dbReference>
<name>A0A0F9QSN8_9ZZZZ</name>
<proteinExistence type="predicted"/>
<sequence length="496" mass="56123">MFLGRMFYASIIVDTFLVLIGIENRYVPLVLKTVCQYKKKRNLTVCNWFKTRMLSRFLNHISVLLLLFPILGLAQRFALPDGQKFEKLKFNLINNLIIIPLEVNGTELSFILDSGVENPILFNLSDQDSVQINNVSEIEIKGLGDGKPIKALRSHGNTLRSKQIVNSDQQLYVVLDKTMNFSPTLGIPVHGIIGYDLFRDFVVEIDYGNMNLKFHNPETFFHSKSKRQEILPLSIIGKKAYIDGNLSQKNEVPVKLLVDTGSSDAIWLFENDAIRIPNAHYPDFLGKGLNGDIYGKRTKVDYIGIGRFALKNAKAAFPDRKSYASLKNLGSRNGSVGGEVLKRFNIVFDYSREKVILRKNKNFNAPFQYNLSGLNLQHAGVRYISESITDSRGVVVGENKTFGDVQILFESQTRLSVVPEIVVSGIRAGSPAQEAGLLEGDIILAVNGKRIHRYKLQKVLEMLNEKDGKRIQLLIERYDKNLMFSFVLKDLFKEKP</sequence>
<organism evidence="3">
    <name type="scientific">marine sediment metagenome</name>
    <dbReference type="NCBI Taxonomy" id="412755"/>
    <lineage>
        <taxon>unclassified sequences</taxon>
        <taxon>metagenomes</taxon>
        <taxon>ecological metagenomes</taxon>
    </lineage>
</organism>
<reference evidence="3" key="1">
    <citation type="journal article" date="2015" name="Nature">
        <title>Complex archaea that bridge the gap between prokaryotes and eukaryotes.</title>
        <authorList>
            <person name="Spang A."/>
            <person name="Saw J.H."/>
            <person name="Jorgensen S.L."/>
            <person name="Zaremba-Niedzwiedzka K."/>
            <person name="Martijn J."/>
            <person name="Lind A.E."/>
            <person name="van Eijk R."/>
            <person name="Schleper C."/>
            <person name="Guy L."/>
            <person name="Ettema T.J."/>
        </authorList>
    </citation>
    <scope>NUCLEOTIDE SEQUENCE</scope>
</reference>
<dbReference type="Gene3D" id="2.40.70.10">
    <property type="entry name" value="Acid Proteases"/>
    <property type="match status" value="2"/>
</dbReference>
<keyword evidence="1" id="KW-0472">Membrane</keyword>
<protein>
    <recommendedName>
        <fullName evidence="2">PDZ domain-containing protein</fullName>
    </recommendedName>
</protein>